<protein>
    <submittedName>
        <fullName evidence="1">Uncharacterized protein</fullName>
    </submittedName>
</protein>
<gene>
    <name evidence="1" type="ORF">H2198_009473</name>
</gene>
<evidence type="ECO:0000313" key="1">
    <source>
        <dbReference type="EMBL" id="KAJ9651244.1"/>
    </source>
</evidence>
<name>A0ACC2ZUE0_9EURO</name>
<organism evidence="1 2">
    <name type="scientific">Neophaeococcomyces mojaviensis</name>
    <dbReference type="NCBI Taxonomy" id="3383035"/>
    <lineage>
        <taxon>Eukaryota</taxon>
        <taxon>Fungi</taxon>
        <taxon>Dikarya</taxon>
        <taxon>Ascomycota</taxon>
        <taxon>Pezizomycotina</taxon>
        <taxon>Eurotiomycetes</taxon>
        <taxon>Chaetothyriomycetidae</taxon>
        <taxon>Chaetothyriales</taxon>
        <taxon>Chaetothyriales incertae sedis</taxon>
        <taxon>Neophaeococcomyces</taxon>
    </lineage>
</organism>
<sequence length="449" mass="52266">MSSHGPFEHEDFTRRRLSGGWIMQQDEGEESEVEANRPVARRTYASNYTQTLADESYREHRPTKRARIHYHEFAVQVRLEQHHERRERFLTSRRRTLQRSIALSARLTRTAAWIQDGLVEISRHNDTTSFTRVFSHVQDLIDICYSHWNNELQSFDTLEISDAAAATPVFPEPFFDQLHVQHQKNLLELLSALRSNPQFLVDRFRNLSRSQVATLTTKPKWEASESFLTSFSQDSGRQSQRRRRLQGYSKELEDYATSFERSNPLSFLLFNIYSNDATPESPESQLRLHTWSTVCADLLECGAESYSSLYWQVLEAFSTIHGWPAKTRVELFLVDVLQRGAFLLEDDLPQRGKLGYNPLNTDQAHEFFQSAVTDLYWILIESGTGCYPTGALSLARAILGKLSHDKHQMDFRGHFFGAWYLNHFLRAAIMYPEVNSLRFHDQNRYLTDV</sequence>
<proteinExistence type="predicted"/>
<evidence type="ECO:0000313" key="2">
    <source>
        <dbReference type="Proteomes" id="UP001172386"/>
    </source>
</evidence>
<keyword evidence="2" id="KW-1185">Reference proteome</keyword>
<dbReference type="Proteomes" id="UP001172386">
    <property type="component" value="Unassembled WGS sequence"/>
</dbReference>
<dbReference type="EMBL" id="JAPDRQ010000270">
    <property type="protein sequence ID" value="KAJ9651244.1"/>
    <property type="molecule type" value="Genomic_DNA"/>
</dbReference>
<comment type="caution">
    <text evidence="1">The sequence shown here is derived from an EMBL/GenBank/DDBJ whole genome shotgun (WGS) entry which is preliminary data.</text>
</comment>
<accession>A0ACC2ZUE0</accession>
<reference evidence="1" key="1">
    <citation type="submission" date="2022-10" db="EMBL/GenBank/DDBJ databases">
        <title>Culturing micro-colonial fungi from biological soil crusts in the Mojave desert and describing Neophaeococcomyces mojavensis, and introducing the new genera and species Taxawa tesnikishii.</title>
        <authorList>
            <person name="Kurbessoian T."/>
            <person name="Stajich J.E."/>
        </authorList>
    </citation>
    <scope>NUCLEOTIDE SEQUENCE</scope>
    <source>
        <strain evidence="1">JES_112</strain>
    </source>
</reference>